<evidence type="ECO:0000256" key="3">
    <source>
        <dbReference type="ARBA" id="ARBA00022452"/>
    </source>
</evidence>
<comment type="subcellular location">
    <subcellularLocation>
        <location evidence="1 8">Cell outer membrane</location>
        <topology evidence="1 8">Multi-pass membrane protein</topology>
    </subcellularLocation>
</comment>
<feature type="domain" description="TonB-dependent receptor plug" evidence="11">
    <location>
        <begin position="130"/>
        <end position="239"/>
    </location>
</feature>
<keyword evidence="7 8" id="KW-0998">Cell outer membrane</keyword>
<dbReference type="Gene3D" id="2.40.170.20">
    <property type="entry name" value="TonB-dependent receptor, beta-barrel domain"/>
    <property type="match status" value="1"/>
</dbReference>
<comment type="similarity">
    <text evidence="8 9">Belongs to the TonB-dependent receptor family.</text>
</comment>
<evidence type="ECO:0000256" key="9">
    <source>
        <dbReference type="RuleBase" id="RU003357"/>
    </source>
</evidence>
<dbReference type="SUPFAM" id="SSF49464">
    <property type="entry name" value="Carboxypeptidase regulatory domain-like"/>
    <property type="match status" value="1"/>
</dbReference>
<dbReference type="NCBIfam" id="TIGR04057">
    <property type="entry name" value="SusC_RagA_signa"/>
    <property type="match status" value="1"/>
</dbReference>
<dbReference type="InterPro" id="IPR036942">
    <property type="entry name" value="Beta-barrel_TonB_sf"/>
</dbReference>
<name>A0ABZ2YX61_9BACT</name>
<keyword evidence="6 8" id="KW-0472">Membrane</keyword>
<feature type="domain" description="TonB-dependent receptor-like beta-barrel" evidence="10">
    <location>
        <begin position="451"/>
        <end position="784"/>
    </location>
</feature>
<proteinExistence type="inferred from homology"/>
<protein>
    <submittedName>
        <fullName evidence="12">TonB-dependent receptor</fullName>
    </submittedName>
</protein>
<evidence type="ECO:0000313" key="13">
    <source>
        <dbReference type="Proteomes" id="UP001449657"/>
    </source>
</evidence>
<keyword evidence="2 8" id="KW-0813">Transport</keyword>
<keyword evidence="4 8" id="KW-0812">Transmembrane</keyword>
<evidence type="ECO:0000256" key="7">
    <source>
        <dbReference type="ARBA" id="ARBA00023237"/>
    </source>
</evidence>
<dbReference type="NCBIfam" id="TIGR04056">
    <property type="entry name" value="OMP_RagA_SusC"/>
    <property type="match status" value="1"/>
</dbReference>
<keyword evidence="12" id="KW-0675">Receptor</keyword>
<evidence type="ECO:0000256" key="4">
    <source>
        <dbReference type="ARBA" id="ARBA00022692"/>
    </source>
</evidence>
<gene>
    <name evidence="12" type="ORF">WJU22_15995</name>
</gene>
<dbReference type="InterPro" id="IPR037066">
    <property type="entry name" value="Plug_dom_sf"/>
</dbReference>
<evidence type="ECO:0000256" key="1">
    <source>
        <dbReference type="ARBA" id="ARBA00004571"/>
    </source>
</evidence>
<sequence length="1037" mass="113733">MKMFFMPPSIGRQRFGAIVAGLFLMLLPLLTEAQQRSITVKGLVANQQGDGLPGAAVGVRGSSEGVATKEDGSFSIRVPENSILRISYVGFVTQEVNIGTSAPENLRITLSADKGDLNEVIVVGYGKQKKSDVTGSIVSINEQTLKQTPVNNISAALQGQAAGVDIQKGGGNSKPGAAPRILIRGNRSLNASNDPLFVVDGIPYNGNINDLNQDDVVSVEVLKDASATAIYGSRGANGVILISTRRGKSGKARVTYSGYAGIVKPRGKFPVMNGEEFFRFKQWAKYWGAIGTAGAYTGIDDPRLNQAGEEFTPTEIDNYKAGKGTDWQDLIYHTGTTTDHQIGISGGSESTQYALSGAYFRETGIYYGQSFERYSLKATVDHAFSNKLKLGISSLNNYSVTMGESNNPMSQALRANPLASPYDSTGTLVGFVIGNANQVWNPLANEVPNAVTERRKRFGTFTNLFLDYEFIPGLKYRFNAGAEIRSDLYGSFSASNTTYNLGALSRSTNQNRLSTNYTLENILTYEKTFAQKHRLHATAVYSYQQSNYQRNDFTNNNVPGDFLEYFAPQFAQNHTGTGEQEQWSIISYMGRVNYGYDNRYLLTLTMRSDGSSRLAPGNHFQIFPSASAAWNISNEAFLRGNSTINALRLIASYGRTGNTAIDPYQTLGSLRDVRYNYGPDQTAIGAYLNTIPNPNLTWEYTATTNLRLEFGLWNNRISGSAEVYKQNTSDLLLPKTLPPTSGIPEPILLNVGKTENKGLEIQINTQNIVARSRDNFGWSTDMNFFMNRGKIVELSEGVINDIANGRFVGQPIGVYYDLVLDGIWQNTPGDSAWAREYKQTLTGNGSVIGNIRYKDINGDKKMNSDDRTFIGSPQASWQGGMTNRFTFKGFDLTVSAFARMGGMISSNLHKSGNAFVHTYQSNYNNLRVNYWTPENGETRYPKPNANNTNAPNVSLLSYFDGSFVKIRSIGLGYTLSPAVLKRIGLGNLRIYSTVEDPFIVYSPFVKKYGGLDPETAGNLAADTPPVWSAVFGVNVTF</sequence>
<dbReference type="InterPro" id="IPR023997">
    <property type="entry name" value="TonB-dep_OMP_SusC/RagA_CS"/>
</dbReference>
<keyword evidence="5 9" id="KW-0798">TonB box</keyword>
<evidence type="ECO:0000256" key="6">
    <source>
        <dbReference type="ARBA" id="ARBA00023136"/>
    </source>
</evidence>
<dbReference type="SUPFAM" id="SSF56935">
    <property type="entry name" value="Porins"/>
    <property type="match status" value="1"/>
</dbReference>
<evidence type="ECO:0000313" key="12">
    <source>
        <dbReference type="EMBL" id="WZN44398.1"/>
    </source>
</evidence>
<reference evidence="12 13" key="1">
    <citation type="submission" date="2024-03" db="EMBL/GenBank/DDBJ databases">
        <title>Chitinophaga caseinilytica sp. nov., a casein hydrolysing bacterium isolated from forest soil.</title>
        <authorList>
            <person name="Lee D.S."/>
            <person name="Han D.M."/>
            <person name="Baek J.H."/>
            <person name="Choi D.G."/>
            <person name="Jeon J.H."/>
            <person name="Jeon C.O."/>
        </authorList>
    </citation>
    <scope>NUCLEOTIDE SEQUENCE [LARGE SCALE GENOMIC DNA]</scope>
    <source>
        <strain evidence="12 13">KACC 19118</strain>
    </source>
</reference>
<dbReference type="Gene3D" id="2.170.130.10">
    <property type="entry name" value="TonB-dependent receptor, plug domain"/>
    <property type="match status" value="1"/>
</dbReference>
<dbReference type="InterPro" id="IPR039426">
    <property type="entry name" value="TonB-dep_rcpt-like"/>
</dbReference>
<keyword evidence="3 8" id="KW-1134">Transmembrane beta strand</keyword>
<dbReference type="InterPro" id="IPR012910">
    <property type="entry name" value="Plug_dom"/>
</dbReference>
<keyword evidence="13" id="KW-1185">Reference proteome</keyword>
<evidence type="ECO:0000256" key="2">
    <source>
        <dbReference type="ARBA" id="ARBA00022448"/>
    </source>
</evidence>
<accession>A0ABZ2YX61</accession>
<dbReference type="Pfam" id="PF00593">
    <property type="entry name" value="TonB_dep_Rec_b-barrel"/>
    <property type="match status" value="1"/>
</dbReference>
<evidence type="ECO:0000256" key="8">
    <source>
        <dbReference type="PROSITE-ProRule" id="PRU01360"/>
    </source>
</evidence>
<evidence type="ECO:0000259" key="11">
    <source>
        <dbReference type="Pfam" id="PF07715"/>
    </source>
</evidence>
<dbReference type="InterPro" id="IPR000531">
    <property type="entry name" value="Beta-barrel_TonB"/>
</dbReference>
<organism evidence="12 13">
    <name type="scientific">Chitinophaga caseinilytica</name>
    <dbReference type="NCBI Taxonomy" id="2267521"/>
    <lineage>
        <taxon>Bacteria</taxon>
        <taxon>Pseudomonadati</taxon>
        <taxon>Bacteroidota</taxon>
        <taxon>Chitinophagia</taxon>
        <taxon>Chitinophagales</taxon>
        <taxon>Chitinophagaceae</taxon>
        <taxon>Chitinophaga</taxon>
    </lineage>
</organism>
<dbReference type="Gene3D" id="2.60.40.1120">
    <property type="entry name" value="Carboxypeptidase-like, regulatory domain"/>
    <property type="match status" value="1"/>
</dbReference>
<dbReference type="Proteomes" id="UP001449657">
    <property type="component" value="Chromosome"/>
</dbReference>
<dbReference type="RefSeq" id="WP_341839181.1">
    <property type="nucleotide sequence ID" value="NZ_CP149792.1"/>
</dbReference>
<evidence type="ECO:0000259" key="10">
    <source>
        <dbReference type="Pfam" id="PF00593"/>
    </source>
</evidence>
<dbReference type="InterPro" id="IPR023996">
    <property type="entry name" value="TonB-dep_OMP_SusC/RagA"/>
</dbReference>
<dbReference type="Pfam" id="PF13715">
    <property type="entry name" value="CarbopepD_reg_2"/>
    <property type="match status" value="1"/>
</dbReference>
<evidence type="ECO:0000256" key="5">
    <source>
        <dbReference type="ARBA" id="ARBA00023077"/>
    </source>
</evidence>
<dbReference type="EMBL" id="CP150096">
    <property type="protein sequence ID" value="WZN44398.1"/>
    <property type="molecule type" value="Genomic_DNA"/>
</dbReference>
<dbReference type="InterPro" id="IPR008969">
    <property type="entry name" value="CarboxyPept-like_regulatory"/>
</dbReference>
<dbReference type="Pfam" id="PF07715">
    <property type="entry name" value="Plug"/>
    <property type="match status" value="1"/>
</dbReference>
<dbReference type="PROSITE" id="PS52016">
    <property type="entry name" value="TONB_DEPENDENT_REC_3"/>
    <property type="match status" value="1"/>
</dbReference>